<dbReference type="Proteomes" id="UP000467841">
    <property type="component" value="Unassembled WGS sequence"/>
</dbReference>
<feature type="signal peptide" evidence="1">
    <location>
        <begin position="1"/>
        <end position="21"/>
    </location>
</feature>
<keyword evidence="1" id="KW-0732">Signal</keyword>
<evidence type="ECO:0000256" key="1">
    <source>
        <dbReference type="SAM" id="SignalP"/>
    </source>
</evidence>
<sequence length="203" mass="22489">MGTIFCVTINLISLLSITVFSPPHHRLLFSPPPSILTLLSTTDDSYTPLHHRRFLSPSLFSVKLGNQLREKSKADLSPAALALATLISSHFLFPKQSFDCSLHAKSENSYPVYVSSTLPARLEMGLHWFWERIAGSGLSNRRLSVSSPSEVPYVAKDLGNRVMIRLGFAPCSATSNFSHGAKDSCYRRVDLLLDVKTLGDRKL</sequence>
<keyword evidence="4" id="KW-1185">Reference proteome</keyword>
<reference evidence="3 4" key="1">
    <citation type="submission" date="2020-01" db="EMBL/GenBank/DDBJ databases">
        <authorList>
            <person name="Mishra B."/>
        </authorList>
    </citation>
    <scope>NUCLEOTIDE SEQUENCE [LARGE SCALE GENOMIC DNA]</scope>
</reference>
<dbReference type="EMBL" id="CACVBM020001832">
    <property type="protein sequence ID" value="CAA7060770.1"/>
    <property type="molecule type" value="Genomic_DNA"/>
</dbReference>
<evidence type="ECO:0000313" key="2">
    <source>
        <dbReference type="EMBL" id="CAA7053390.1"/>
    </source>
</evidence>
<gene>
    <name evidence="2" type="ORF">MERR_LOCUS40626</name>
    <name evidence="3" type="ORF">MERR_LOCUS48006</name>
</gene>
<protein>
    <submittedName>
        <fullName evidence="3">Uncharacterized protein</fullName>
    </submittedName>
</protein>
<evidence type="ECO:0000313" key="3">
    <source>
        <dbReference type="EMBL" id="CAA7060770.1"/>
    </source>
</evidence>
<accession>A0A6D2LHT9</accession>
<proteinExistence type="predicted"/>
<dbReference type="EMBL" id="CACVBM020001530">
    <property type="protein sequence ID" value="CAA7053390.1"/>
    <property type="molecule type" value="Genomic_DNA"/>
</dbReference>
<name>A0A6D2LHT9_9BRAS</name>
<feature type="chain" id="PRO_5036384188" evidence="1">
    <location>
        <begin position="22"/>
        <end position="203"/>
    </location>
</feature>
<dbReference type="AlphaFoldDB" id="A0A6D2LHT9"/>
<organism evidence="3 4">
    <name type="scientific">Microthlaspi erraticum</name>
    <dbReference type="NCBI Taxonomy" id="1685480"/>
    <lineage>
        <taxon>Eukaryota</taxon>
        <taxon>Viridiplantae</taxon>
        <taxon>Streptophyta</taxon>
        <taxon>Embryophyta</taxon>
        <taxon>Tracheophyta</taxon>
        <taxon>Spermatophyta</taxon>
        <taxon>Magnoliopsida</taxon>
        <taxon>eudicotyledons</taxon>
        <taxon>Gunneridae</taxon>
        <taxon>Pentapetalae</taxon>
        <taxon>rosids</taxon>
        <taxon>malvids</taxon>
        <taxon>Brassicales</taxon>
        <taxon>Brassicaceae</taxon>
        <taxon>Coluteocarpeae</taxon>
        <taxon>Microthlaspi</taxon>
    </lineage>
</organism>
<evidence type="ECO:0000313" key="4">
    <source>
        <dbReference type="Proteomes" id="UP000467841"/>
    </source>
</evidence>